<dbReference type="GO" id="GO:0015935">
    <property type="term" value="C:small ribosomal subunit"/>
    <property type="evidence" value="ECO:0007669"/>
    <property type="project" value="TreeGrafter"/>
</dbReference>
<keyword evidence="2" id="KW-0809">Transit peptide</keyword>
<dbReference type="GO" id="GO:0046872">
    <property type="term" value="F:metal ion binding"/>
    <property type="evidence" value="ECO:0007669"/>
    <property type="project" value="UniProtKB-KW"/>
</dbReference>
<dbReference type="GO" id="GO:0032259">
    <property type="term" value="P:methylation"/>
    <property type="evidence" value="ECO:0007669"/>
    <property type="project" value="UniProtKB-KW"/>
</dbReference>
<reference evidence="5" key="2">
    <citation type="journal article" date="2021" name="PeerJ">
        <title>Extensive microbial diversity within the chicken gut microbiome revealed by metagenomics and culture.</title>
        <authorList>
            <person name="Gilroy R."/>
            <person name="Ravi A."/>
            <person name="Getino M."/>
            <person name="Pursley I."/>
            <person name="Horton D.L."/>
            <person name="Alikhan N.F."/>
            <person name="Baker D."/>
            <person name="Gharbi K."/>
            <person name="Hall N."/>
            <person name="Watson M."/>
            <person name="Adriaenssens E.M."/>
            <person name="Foster-Nyarko E."/>
            <person name="Jarju S."/>
            <person name="Secka A."/>
            <person name="Antonio M."/>
            <person name="Oren A."/>
            <person name="Chaudhuri R.R."/>
            <person name="La Ragione R."/>
            <person name="Hildebrand F."/>
            <person name="Pallen M.J."/>
        </authorList>
    </citation>
    <scope>NUCLEOTIDE SEQUENCE</scope>
    <source>
        <strain evidence="5">517</strain>
    </source>
</reference>
<keyword evidence="5" id="KW-0489">Methyltransferase</keyword>
<organism evidence="5 6">
    <name type="scientific">Candidatus Stercoripulliclostridium pullicola</name>
    <dbReference type="NCBI Taxonomy" id="2840953"/>
    <lineage>
        <taxon>Bacteria</taxon>
        <taxon>Bacillati</taxon>
        <taxon>Bacillota</taxon>
        <taxon>Clostridia</taxon>
        <taxon>Eubacteriales</taxon>
        <taxon>Candidatus Stercoripulliclostridium</taxon>
    </lineage>
</organism>
<dbReference type="InterPro" id="IPR015324">
    <property type="entry name" value="Ribosomal_Rsm22-like"/>
</dbReference>
<comment type="caution">
    <text evidence="5">The sequence shown here is derived from an EMBL/GenBank/DDBJ whole genome shotgun (WGS) entry which is preliminary data.</text>
</comment>
<dbReference type="GO" id="GO:0006412">
    <property type="term" value="P:translation"/>
    <property type="evidence" value="ECO:0007669"/>
    <property type="project" value="InterPro"/>
</dbReference>
<keyword evidence="4" id="KW-0411">Iron-sulfur</keyword>
<dbReference type="PANTHER" id="PTHR13184:SF5">
    <property type="entry name" value="METHYLTRANSFERASE-LIKE PROTEIN 17, MITOCHONDRIAL"/>
    <property type="match status" value="1"/>
</dbReference>
<dbReference type="SUPFAM" id="SSF53335">
    <property type="entry name" value="S-adenosyl-L-methionine-dependent methyltransferases"/>
    <property type="match status" value="1"/>
</dbReference>
<dbReference type="InterPro" id="IPR029063">
    <property type="entry name" value="SAM-dependent_MTases_sf"/>
</dbReference>
<evidence type="ECO:0000256" key="3">
    <source>
        <dbReference type="ARBA" id="ARBA00023004"/>
    </source>
</evidence>
<keyword evidence="5" id="KW-0808">Transferase</keyword>
<proteinExistence type="predicted"/>
<gene>
    <name evidence="5" type="ORF">IAB16_01330</name>
</gene>
<protein>
    <submittedName>
        <fullName evidence="5">Methyltransferase domain-containing protein</fullName>
    </submittedName>
</protein>
<dbReference type="GO" id="GO:0051536">
    <property type="term" value="F:iron-sulfur cluster binding"/>
    <property type="evidence" value="ECO:0007669"/>
    <property type="project" value="UniProtKB-KW"/>
</dbReference>
<dbReference type="PANTHER" id="PTHR13184">
    <property type="entry name" value="37S RIBOSOMAL PROTEIN S22"/>
    <property type="match status" value="1"/>
</dbReference>
<dbReference type="GO" id="GO:0008168">
    <property type="term" value="F:methyltransferase activity"/>
    <property type="evidence" value="ECO:0007669"/>
    <property type="project" value="UniProtKB-KW"/>
</dbReference>
<reference evidence="5" key="1">
    <citation type="submission" date="2020-10" db="EMBL/GenBank/DDBJ databases">
        <authorList>
            <person name="Gilroy R."/>
        </authorList>
    </citation>
    <scope>NUCLEOTIDE SEQUENCE</scope>
    <source>
        <strain evidence="5">517</strain>
    </source>
</reference>
<keyword evidence="1" id="KW-0479">Metal-binding</keyword>
<evidence type="ECO:0000256" key="4">
    <source>
        <dbReference type="ARBA" id="ARBA00023014"/>
    </source>
</evidence>
<evidence type="ECO:0000256" key="2">
    <source>
        <dbReference type="ARBA" id="ARBA00022946"/>
    </source>
</evidence>
<name>A0A940IC42_9FIRM</name>
<dbReference type="Proteomes" id="UP000727857">
    <property type="component" value="Unassembled WGS sequence"/>
</dbReference>
<evidence type="ECO:0000256" key="1">
    <source>
        <dbReference type="ARBA" id="ARBA00022723"/>
    </source>
</evidence>
<accession>A0A940IC42</accession>
<evidence type="ECO:0000313" key="5">
    <source>
        <dbReference type="EMBL" id="MBO8423654.1"/>
    </source>
</evidence>
<dbReference type="Pfam" id="PF09243">
    <property type="entry name" value="Rsm22"/>
    <property type="match status" value="1"/>
</dbReference>
<dbReference type="Gene3D" id="3.40.50.150">
    <property type="entry name" value="Vaccinia Virus protein VP39"/>
    <property type="match status" value="1"/>
</dbReference>
<feature type="non-terminal residue" evidence="5">
    <location>
        <position position="1"/>
    </location>
</feature>
<dbReference type="CDD" id="cd02440">
    <property type="entry name" value="AdoMet_MTases"/>
    <property type="match status" value="1"/>
</dbReference>
<dbReference type="EMBL" id="JADINF010000032">
    <property type="protein sequence ID" value="MBO8423654.1"/>
    <property type="molecule type" value="Genomic_DNA"/>
</dbReference>
<dbReference type="InterPro" id="IPR052571">
    <property type="entry name" value="Mt_RNA_Methyltransferase"/>
</dbReference>
<evidence type="ECO:0000313" key="6">
    <source>
        <dbReference type="Proteomes" id="UP000727857"/>
    </source>
</evidence>
<sequence>AYAAVRMPATYGAVRAAASLMRKNYEGEFEDMLDAGAGTGTAYLAVREALGVSRATLVEREEAMLKLARKFCKAGGAEAEFVSADLASFEPRRKYDLVTASYVFNEMSERERNAALDKLFAATGKVLLIVEPGTPYHFELQCKIRSYLRAKGAKLFSPCPEGAVCGIEEGDWCHFSVRVPRGKLHKFLKGGDAPYEDEKFTYSAFCVGEGGRAAQARLLRRPTIGEGRTDLRLCTAEGIKDVTLRKKDGALYKASRKLSAGDEFEVIE</sequence>
<dbReference type="GO" id="GO:0003735">
    <property type="term" value="F:structural constituent of ribosome"/>
    <property type="evidence" value="ECO:0007669"/>
    <property type="project" value="TreeGrafter"/>
</dbReference>
<keyword evidence="3" id="KW-0408">Iron</keyword>
<dbReference type="AlphaFoldDB" id="A0A940IC42"/>